<dbReference type="Gene3D" id="1.10.730.10">
    <property type="entry name" value="Isoleucyl-tRNA Synthetase, Domain 1"/>
    <property type="match status" value="1"/>
</dbReference>
<dbReference type="Gene3D" id="3.40.50.620">
    <property type="entry name" value="HUPs"/>
    <property type="match status" value="3"/>
</dbReference>
<dbReference type="Pfam" id="PF08264">
    <property type="entry name" value="Anticodon_1"/>
    <property type="match status" value="1"/>
</dbReference>
<dbReference type="InterPro" id="IPR013155">
    <property type="entry name" value="M/V/L/I-tRNA-synth_anticd-bd"/>
</dbReference>
<dbReference type="CDD" id="cd07958">
    <property type="entry name" value="Anticodon_Ia_Leu_BEm"/>
    <property type="match status" value="1"/>
</dbReference>
<evidence type="ECO:0000256" key="3">
    <source>
        <dbReference type="ARBA" id="ARBA00022598"/>
    </source>
</evidence>
<comment type="similarity">
    <text evidence="1 9 10">Belongs to the class-I aminoacyl-tRNA synthetase family.</text>
</comment>
<comment type="caution">
    <text evidence="9">Lacks conserved residue(s) required for the propagation of feature annotation.</text>
</comment>
<evidence type="ECO:0000259" key="13">
    <source>
        <dbReference type="Pfam" id="PF13603"/>
    </source>
</evidence>
<proteinExistence type="inferred from homology"/>
<keyword evidence="6 9" id="KW-0648">Protein biosynthesis</keyword>
<dbReference type="InterPro" id="IPR009008">
    <property type="entry name" value="Val/Leu/Ile-tRNA-synth_edit"/>
</dbReference>
<keyword evidence="4 9" id="KW-0547">Nucleotide-binding</keyword>
<dbReference type="EC" id="6.1.1.4" evidence="9"/>
<dbReference type="SUPFAM" id="SSF52374">
    <property type="entry name" value="Nucleotidylyl transferase"/>
    <property type="match status" value="1"/>
</dbReference>
<gene>
    <name evidence="9" type="primary">leuS</name>
    <name evidence="14" type="ORF">GGR27_000772</name>
</gene>
<protein>
    <recommendedName>
        <fullName evidence="9">Leucine--tRNA ligase</fullName>
        <ecNumber evidence="9">6.1.1.4</ecNumber>
    </recommendedName>
    <alternativeName>
        <fullName evidence="9">Leucyl-tRNA synthetase</fullName>
        <shortName evidence="9">LeuRS</shortName>
    </alternativeName>
</protein>
<dbReference type="Proteomes" id="UP000770785">
    <property type="component" value="Unassembled WGS sequence"/>
</dbReference>
<comment type="catalytic activity">
    <reaction evidence="8 9">
        <text>tRNA(Leu) + L-leucine + ATP = L-leucyl-tRNA(Leu) + AMP + diphosphate</text>
        <dbReference type="Rhea" id="RHEA:11688"/>
        <dbReference type="Rhea" id="RHEA-COMP:9613"/>
        <dbReference type="Rhea" id="RHEA-COMP:9622"/>
        <dbReference type="ChEBI" id="CHEBI:30616"/>
        <dbReference type="ChEBI" id="CHEBI:33019"/>
        <dbReference type="ChEBI" id="CHEBI:57427"/>
        <dbReference type="ChEBI" id="CHEBI:78442"/>
        <dbReference type="ChEBI" id="CHEBI:78494"/>
        <dbReference type="ChEBI" id="CHEBI:456215"/>
        <dbReference type="EC" id="6.1.1.4"/>
    </reaction>
</comment>
<dbReference type="PANTHER" id="PTHR43740:SF2">
    <property type="entry name" value="LEUCINE--TRNA LIGASE, MITOCHONDRIAL"/>
    <property type="match status" value="1"/>
</dbReference>
<keyword evidence="3 9" id="KW-0436">Ligase</keyword>
<dbReference type="PRINTS" id="PR00985">
    <property type="entry name" value="TRNASYNTHLEU"/>
</dbReference>
<feature type="domain" description="Leucyl-tRNA synthetase editing" evidence="13">
    <location>
        <begin position="276"/>
        <end position="455"/>
    </location>
</feature>
<dbReference type="InterPro" id="IPR001412">
    <property type="entry name" value="aa-tRNA-synth_I_CS"/>
</dbReference>
<keyword evidence="5 9" id="KW-0067">ATP-binding</keyword>
<evidence type="ECO:0000256" key="6">
    <source>
        <dbReference type="ARBA" id="ARBA00022917"/>
    </source>
</evidence>
<dbReference type="InterPro" id="IPR002300">
    <property type="entry name" value="aa-tRNA-synth_Ia"/>
</dbReference>
<evidence type="ECO:0000256" key="1">
    <source>
        <dbReference type="ARBA" id="ARBA00005594"/>
    </source>
</evidence>
<comment type="caution">
    <text evidence="14">The sequence shown here is derived from an EMBL/GenBank/DDBJ whole genome shotgun (WGS) entry which is preliminary data.</text>
</comment>
<keyword evidence="15" id="KW-1185">Reference proteome</keyword>
<dbReference type="GO" id="GO:0004823">
    <property type="term" value="F:leucine-tRNA ligase activity"/>
    <property type="evidence" value="ECO:0007669"/>
    <property type="project" value="UniProtKB-EC"/>
</dbReference>
<keyword evidence="2 9" id="KW-0963">Cytoplasm</keyword>
<dbReference type="RefSeq" id="WP_168036051.1">
    <property type="nucleotide sequence ID" value="NZ_JAATJH010000001.1"/>
</dbReference>
<accession>A0ABX0X7T0</accession>
<evidence type="ECO:0000256" key="9">
    <source>
        <dbReference type="HAMAP-Rule" id="MF_00049"/>
    </source>
</evidence>
<evidence type="ECO:0000313" key="15">
    <source>
        <dbReference type="Proteomes" id="UP000770785"/>
    </source>
</evidence>
<keyword evidence="7 9" id="KW-0030">Aminoacyl-tRNA synthetase</keyword>
<evidence type="ECO:0000313" key="14">
    <source>
        <dbReference type="EMBL" id="NJC25291.1"/>
    </source>
</evidence>
<dbReference type="HAMAP" id="MF_00049_B">
    <property type="entry name" value="Leu_tRNA_synth_B"/>
    <property type="match status" value="1"/>
</dbReference>
<evidence type="ECO:0000256" key="2">
    <source>
        <dbReference type="ARBA" id="ARBA00022490"/>
    </source>
</evidence>
<dbReference type="Gene3D" id="3.90.740.10">
    <property type="entry name" value="Valyl/Leucyl/Isoleucyl-tRNA synthetase, editing domain"/>
    <property type="match status" value="1"/>
</dbReference>
<evidence type="ECO:0000259" key="12">
    <source>
        <dbReference type="Pfam" id="PF08264"/>
    </source>
</evidence>
<feature type="binding site" evidence="9">
    <location>
        <position position="745"/>
    </location>
    <ligand>
        <name>ATP</name>
        <dbReference type="ChEBI" id="CHEBI:30616"/>
    </ligand>
</feature>
<dbReference type="InterPro" id="IPR025709">
    <property type="entry name" value="Leu_tRNA-synth_edit"/>
</dbReference>
<sequence>MKFDVQTIDAKWQATWNENGTYKTTTDQTKPKYYVLDMFPYPSGAGLHVGHPLGYIASDIVARSKRQQGFNVLHPMGFDSFGLPAEQYAIDTGVHPSESTAVNTERYKEQMQRLGLSYDWDRAVNTSDPKYYKWTQWIVGRVFEHWYDKNVDKARPISELVDHLAEHGTVGLNAAQGEQLNLTGHAWGELSDKEQSDALMNYRLAFRSVSYVNWCEALGTVLANDEVKDGKSERGNHPVVQKPMLQWSLRITAYADRLLEGLDRVDYSDGLKAQQRNWIGRSTGAQAFFDIADHDGKRLEVFTTRPDTIFGTTFMVIAPEHDHVAELTTEDQLQDIQDYLAYVGSRSEIDRQAETKVTGAFTGSYCINPFTEKRVPIYIAEYVLKDYGTGAIMAVPSDDERDMRFAEKFGIEIVNVIDKSDFPGASLKDKVGKLINSDFLNGMEVEEAITAATDRLGEMGRGKEQINFRIRDLVFSRQRYWGEPWPIIYNEQDIPTLVPAEDLPVELPPMDDFRAVSGVSPLERATEWNTLENGRRETDTMPATAGSNWYYLRYMDPNNDGEFVAKDVVDYWQDVDLYVGGAEHAVSHILYSRLIHKFLFDLDKVPTDEPYKKLLNQGMIGAPIVNIHSGVLLTEDHQRHAIWVSHTVAEGTPLEIDGVGKGHLVLDESALDRKVPLRMVEETSVNNEPSYRIHKDAIDKLAADEAQDAAYFRTVLEQAGAFNWELDKEGRQFIELSYAMGKMSKSKYNVINPDDLRERYGTDTFRMYEMFLGPIDQAKPWSVSGIDGVYRFLRRFWNLFVNEDELSVSDKESTKAEMKILHTLIKKVTEDIDKLSFNTCVSAFMVATNDLIKAKCDKRAILEPMVRLIAPFAPHVAEELFAALGGQGSVHHAAFPEVEEKWLVEDSHTYPIAFNGKTRLTLDFPAGASKQEIEDSARADEKVAAQLEGKTVRKVIVVPGRMVNFVVG</sequence>
<dbReference type="Pfam" id="PF13603">
    <property type="entry name" value="tRNA-synt_1_2"/>
    <property type="match status" value="1"/>
</dbReference>
<evidence type="ECO:0000256" key="4">
    <source>
        <dbReference type="ARBA" id="ARBA00022741"/>
    </source>
</evidence>
<dbReference type="PANTHER" id="PTHR43740">
    <property type="entry name" value="LEUCYL-TRNA SYNTHETASE"/>
    <property type="match status" value="1"/>
</dbReference>
<evidence type="ECO:0000256" key="5">
    <source>
        <dbReference type="ARBA" id="ARBA00022840"/>
    </source>
</evidence>
<dbReference type="SUPFAM" id="SSF47323">
    <property type="entry name" value="Anticodon-binding domain of a subclass of class I aminoacyl-tRNA synthetases"/>
    <property type="match status" value="1"/>
</dbReference>
<dbReference type="Pfam" id="PF00133">
    <property type="entry name" value="tRNA-synt_1"/>
    <property type="match status" value="1"/>
</dbReference>
<organism evidence="14 15">
    <name type="scientific">Neolewinella antarctica</name>
    <dbReference type="NCBI Taxonomy" id="442734"/>
    <lineage>
        <taxon>Bacteria</taxon>
        <taxon>Pseudomonadati</taxon>
        <taxon>Bacteroidota</taxon>
        <taxon>Saprospiria</taxon>
        <taxon>Saprospirales</taxon>
        <taxon>Lewinellaceae</taxon>
        <taxon>Neolewinella</taxon>
    </lineage>
</organism>
<evidence type="ECO:0000259" key="11">
    <source>
        <dbReference type="Pfam" id="PF00133"/>
    </source>
</evidence>
<reference evidence="14 15" key="1">
    <citation type="submission" date="2020-03" db="EMBL/GenBank/DDBJ databases">
        <title>Genomic Encyclopedia of Type Strains, Phase IV (KMG-IV): sequencing the most valuable type-strain genomes for metagenomic binning, comparative biology and taxonomic classification.</title>
        <authorList>
            <person name="Goeker M."/>
        </authorList>
    </citation>
    <scope>NUCLEOTIDE SEQUENCE [LARGE SCALE GENOMIC DNA]</scope>
    <source>
        <strain evidence="14 15">DSM 105096</strain>
    </source>
</reference>
<feature type="domain" description="Aminoacyl-tRNA synthetase class Ia" evidence="11">
    <location>
        <begin position="11"/>
        <end position="144"/>
    </location>
</feature>
<name>A0ABX0X7T0_9BACT</name>
<dbReference type="SUPFAM" id="SSF50677">
    <property type="entry name" value="ValRS/IleRS/LeuRS editing domain"/>
    <property type="match status" value="1"/>
</dbReference>
<dbReference type="InterPro" id="IPR014729">
    <property type="entry name" value="Rossmann-like_a/b/a_fold"/>
</dbReference>
<dbReference type="InterPro" id="IPR002302">
    <property type="entry name" value="Leu-tRNA-ligase"/>
</dbReference>
<evidence type="ECO:0000256" key="8">
    <source>
        <dbReference type="ARBA" id="ARBA00047469"/>
    </source>
</evidence>
<dbReference type="InterPro" id="IPR009080">
    <property type="entry name" value="tRNAsynth_Ia_anticodon-bd"/>
</dbReference>
<feature type="short sequence motif" description="'KMSKS' region" evidence="9">
    <location>
        <begin position="742"/>
        <end position="746"/>
    </location>
</feature>
<dbReference type="EMBL" id="JAATJH010000001">
    <property type="protein sequence ID" value="NJC25291.1"/>
    <property type="molecule type" value="Genomic_DNA"/>
</dbReference>
<dbReference type="PROSITE" id="PS00178">
    <property type="entry name" value="AA_TRNA_LIGASE_I"/>
    <property type="match status" value="1"/>
</dbReference>
<feature type="domain" description="Methionyl/Valyl/Leucyl/Isoleucyl-tRNA synthetase anticodon-binding" evidence="12">
    <location>
        <begin position="821"/>
        <end position="929"/>
    </location>
</feature>
<evidence type="ECO:0000256" key="7">
    <source>
        <dbReference type="ARBA" id="ARBA00023146"/>
    </source>
</evidence>
<comment type="subcellular location">
    <subcellularLocation>
        <location evidence="9">Cytoplasm</location>
    </subcellularLocation>
</comment>
<evidence type="ECO:0000256" key="10">
    <source>
        <dbReference type="RuleBase" id="RU363035"/>
    </source>
</evidence>